<evidence type="ECO:0000313" key="1">
    <source>
        <dbReference type="EMBL" id="CAI6332388.1"/>
    </source>
</evidence>
<dbReference type="Proteomes" id="UP001152607">
    <property type="component" value="Unassembled WGS sequence"/>
</dbReference>
<gene>
    <name evidence="1" type="ORF">PDIGIT_LOCUS5411</name>
</gene>
<name>A0A9W4XI09_9PLEO</name>
<comment type="caution">
    <text evidence="1">The sequence shown here is derived from an EMBL/GenBank/DDBJ whole genome shotgun (WGS) entry which is preliminary data.</text>
</comment>
<protein>
    <submittedName>
        <fullName evidence="1">Uncharacterized protein</fullName>
    </submittedName>
</protein>
<evidence type="ECO:0000313" key="2">
    <source>
        <dbReference type="Proteomes" id="UP001152607"/>
    </source>
</evidence>
<sequence>MHRWMHMHTYVCINRCDHAIGNTHKSPAVLVLPYKTLYCSSPPSLRLIIAPVYMSTNAKAGLLGIS</sequence>
<reference evidence="1" key="1">
    <citation type="submission" date="2023-01" db="EMBL/GenBank/DDBJ databases">
        <authorList>
            <person name="Van Ghelder C."/>
            <person name="Rancurel C."/>
        </authorList>
    </citation>
    <scope>NUCLEOTIDE SEQUENCE</scope>
    <source>
        <strain evidence="1">CNCM I-4278</strain>
    </source>
</reference>
<organism evidence="1 2">
    <name type="scientific">Periconia digitata</name>
    <dbReference type="NCBI Taxonomy" id="1303443"/>
    <lineage>
        <taxon>Eukaryota</taxon>
        <taxon>Fungi</taxon>
        <taxon>Dikarya</taxon>
        <taxon>Ascomycota</taxon>
        <taxon>Pezizomycotina</taxon>
        <taxon>Dothideomycetes</taxon>
        <taxon>Pleosporomycetidae</taxon>
        <taxon>Pleosporales</taxon>
        <taxon>Massarineae</taxon>
        <taxon>Periconiaceae</taxon>
        <taxon>Periconia</taxon>
    </lineage>
</organism>
<accession>A0A9W4XI09</accession>
<dbReference type="EMBL" id="CAOQHR010000003">
    <property type="protein sequence ID" value="CAI6332388.1"/>
    <property type="molecule type" value="Genomic_DNA"/>
</dbReference>
<keyword evidence="2" id="KW-1185">Reference proteome</keyword>
<proteinExistence type="predicted"/>
<dbReference type="AlphaFoldDB" id="A0A9W4XI09"/>